<comment type="caution">
    <text evidence="3">The sequence shown here is derived from an EMBL/GenBank/DDBJ whole genome shotgun (WGS) entry which is preliminary data.</text>
</comment>
<organism evidence="3 4">
    <name type="scientific">Candidatus Limivivens intestinipullorum</name>
    <dbReference type="NCBI Taxonomy" id="2840858"/>
    <lineage>
        <taxon>Bacteria</taxon>
        <taxon>Bacillati</taxon>
        <taxon>Bacillota</taxon>
        <taxon>Clostridia</taxon>
        <taxon>Lachnospirales</taxon>
        <taxon>Lachnospiraceae</taxon>
        <taxon>Lachnospiraceae incertae sedis</taxon>
        <taxon>Candidatus Limivivens</taxon>
    </lineage>
</organism>
<dbReference type="NCBIfam" id="TIGR00095">
    <property type="entry name" value="16S rRNA (guanine(966)-N(2))-methyltransferase RsmD"/>
    <property type="match status" value="1"/>
</dbReference>
<accession>A0A9D1ERI9</accession>
<name>A0A9D1ERI9_9FIRM</name>
<reference evidence="3" key="2">
    <citation type="journal article" date="2021" name="PeerJ">
        <title>Extensive microbial diversity within the chicken gut microbiome revealed by metagenomics and culture.</title>
        <authorList>
            <person name="Gilroy R."/>
            <person name="Ravi A."/>
            <person name="Getino M."/>
            <person name="Pursley I."/>
            <person name="Horton D.L."/>
            <person name="Alikhan N.F."/>
            <person name="Baker D."/>
            <person name="Gharbi K."/>
            <person name="Hall N."/>
            <person name="Watson M."/>
            <person name="Adriaenssens E.M."/>
            <person name="Foster-Nyarko E."/>
            <person name="Jarju S."/>
            <person name="Secka A."/>
            <person name="Antonio M."/>
            <person name="Oren A."/>
            <person name="Chaudhuri R.R."/>
            <person name="La Ragione R."/>
            <person name="Hildebrand F."/>
            <person name="Pallen M.J."/>
        </authorList>
    </citation>
    <scope>NUCLEOTIDE SEQUENCE</scope>
    <source>
        <strain evidence="3">CHK190-19873</strain>
    </source>
</reference>
<dbReference type="InterPro" id="IPR002052">
    <property type="entry name" value="DNA_methylase_N6_adenine_CS"/>
</dbReference>
<dbReference type="EC" id="2.1.1.171" evidence="3"/>
<keyword evidence="1 3" id="KW-0489">Methyltransferase</keyword>
<dbReference type="InterPro" id="IPR029063">
    <property type="entry name" value="SAM-dependent_MTases_sf"/>
</dbReference>
<dbReference type="PANTHER" id="PTHR43542">
    <property type="entry name" value="METHYLTRANSFERASE"/>
    <property type="match status" value="1"/>
</dbReference>
<sequence length="196" mass="21980">MRVISGTAKSLPLKTVPGMDTRPTTDRIKETLFNMLAPYVQGARFLDLFAGSGAIGIEALSRGAHEAVFVEKNRRAVQCIRENLEFTRLSKEAEVLQEDVFAALERLERRAGELSISRDGGRPYIFDVVFLDPPYNCLLEKQVLEVLAHSCLIDGDSLIVAEASLQTAFDYLEALGFEQIKLKKYKTNVHLFCRRA</sequence>
<dbReference type="PIRSF" id="PIRSF004553">
    <property type="entry name" value="CHP00095"/>
    <property type="match status" value="1"/>
</dbReference>
<dbReference type="PROSITE" id="PS00092">
    <property type="entry name" value="N6_MTASE"/>
    <property type="match status" value="1"/>
</dbReference>
<evidence type="ECO:0000256" key="1">
    <source>
        <dbReference type="ARBA" id="ARBA00022603"/>
    </source>
</evidence>
<evidence type="ECO:0000256" key="2">
    <source>
        <dbReference type="ARBA" id="ARBA00022679"/>
    </source>
</evidence>
<gene>
    <name evidence="3" type="primary">rsmD</name>
    <name evidence="3" type="ORF">IAB44_03395</name>
</gene>
<dbReference type="SUPFAM" id="SSF53335">
    <property type="entry name" value="S-adenosyl-L-methionine-dependent methyltransferases"/>
    <property type="match status" value="1"/>
</dbReference>
<dbReference type="InterPro" id="IPR004398">
    <property type="entry name" value="RNA_MeTrfase_RsmD"/>
</dbReference>
<keyword evidence="2 3" id="KW-0808">Transferase</keyword>
<dbReference type="AlphaFoldDB" id="A0A9D1ERI9"/>
<dbReference type="Pfam" id="PF03602">
    <property type="entry name" value="Cons_hypoth95"/>
    <property type="match status" value="1"/>
</dbReference>
<dbReference type="GO" id="GO:0052913">
    <property type="term" value="F:16S rRNA (guanine(966)-N(2))-methyltransferase activity"/>
    <property type="evidence" value="ECO:0007669"/>
    <property type="project" value="UniProtKB-EC"/>
</dbReference>
<dbReference type="Gene3D" id="3.40.50.150">
    <property type="entry name" value="Vaccinia Virus protein VP39"/>
    <property type="match status" value="1"/>
</dbReference>
<evidence type="ECO:0000313" key="4">
    <source>
        <dbReference type="Proteomes" id="UP000823935"/>
    </source>
</evidence>
<dbReference type="CDD" id="cd02440">
    <property type="entry name" value="AdoMet_MTases"/>
    <property type="match status" value="1"/>
</dbReference>
<dbReference type="GO" id="GO:0003676">
    <property type="term" value="F:nucleic acid binding"/>
    <property type="evidence" value="ECO:0007669"/>
    <property type="project" value="InterPro"/>
</dbReference>
<evidence type="ECO:0000313" key="3">
    <source>
        <dbReference type="EMBL" id="HIS30583.1"/>
    </source>
</evidence>
<proteinExistence type="predicted"/>
<dbReference type="PANTHER" id="PTHR43542:SF1">
    <property type="entry name" value="METHYLTRANSFERASE"/>
    <property type="match status" value="1"/>
</dbReference>
<reference evidence="3" key="1">
    <citation type="submission" date="2020-10" db="EMBL/GenBank/DDBJ databases">
        <authorList>
            <person name="Gilroy R."/>
        </authorList>
    </citation>
    <scope>NUCLEOTIDE SEQUENCE</scope>
    <source>
        <strain evidence="3">CHK190-19873</strain>
    </source>
</reference>
<dbReference type="Proteomes" id="UP000823935">
    <property type="component" value="Unassembled WGS sequence"/>
</dbReference>
<protein>
    <submittedName>
        <fullName evidence="3">16S rRNA (Guanine(966)-N(2))-methyltransferase RsmD</fullName>
        <ecNumber evidence="3">2.1.1.171</ecNumber>
    </submittedName>
</protein>
<dbReference type="EMBL" id="DVIQ01000019">
    <property type="protein sequence ID" value="HIS30583.1"/>
    <property type="molecule type" value="Genomic_DNA"/>
</dbReference>